<evidence type="ECO:0000256" key="6">
    <source>
        <dbReference type="ARBA" id="ARBA00022692"/>
    </source>
</evidence>
<evidence type="ECO:0000313" key="16">
    <source>
        <dbReference type="Proteomes" id="UP000284868"/>
    </source>
</evidence>
<evidence type="ECO:0000256" key="1">
    <source>
        <dbReference type="ARBA" id="ARBA00004651"/>
    </source>
</evidence>
<evidence type="ECO:0000256" key="2">
    <source>
        <dbReference type="ARBA" id="ARBA00007379"/>
    </source>
</evidence>
<dbReference type="RefSeq" id="WP_004798178.1">
    <property type="nucleotide sequence ID" value="NZ_CABKNA010000006.1"/>
</dbReference>
<dbReference type="OrthoDB" id="9812531at2"/>
<keyword evidence="8 10" id="KW-0472">Membrane</keyword>
<keyword evidence="5 10" id="KW-0132">Cell division</keyword>
<comment type="caution">
    <text evidence="15">The sequence shown here is derived from an EMBL/GenBank/DDBJ whole genome shotgun (WGS) entry which is preliminary data.</text>
</comment>
<feature type="transmembrane region" description="Helical" evidence="11">
    <location>
        <begin position="27"/>
        <end position="47"/>
    </location>
</feature>
<keyword evidence="4 10" id="KW-1003">Cell membrane</keyword>
<reference evidence="15 16" key="1">
    <citation type="submission" date="2018-08" db="EMBL/GenBank/DDBJ databases">
        <title>A genome reference for cultivated species of the human gut microbiota.</title>
        <authorList>
            <person name="Zou Y."/>
            <person name="Xue W."/>
            <person name="Luo G."/>
        </authorList>
    </citation>
    <scope>NUCLEOTIDE SEQUENCE [LARGE SCALE GENOMIC DNA]</scope>
    <source>
        <strain evidence="15 16">AF35-6BH</strain>
    </source>
</reference>
<dbReference type="NCBIfam" id="NF038347">
    <property type="entry name" value="FtsX_Gpos"/>
    <property type="match status" value="1"/>
</dbReference>
<feature type="domain" description="FtsX extracellular" evidence="13">
    <location>
        <begin position="62"/>
        <end position="149"/>
    </location>
</feature>
<evidence type="ECO:0000256" key="8">
    <source>
        <dbReference type="ARBA" id="ARBA00023136"/>
    </source>
</evidence>
<dbReference type="Proteomes" id="UP000753219">
    <property type="component" value="Unassembled WGS sequence"/>
</dbReference>
<evidence type="ECO:0000256" key="7">
    <source>
        <dbReference type="ARBA" id="ARBA00022989"/>
    </source>
</evidence>
<protein>
    <recommendedName>
        <fullName evidence="3 10">Cell division protein FtsX</fullName>
    </recommendedName>
</protein>
<dbReference type="InterPro" id="IPR003838">
    <property type="entry name" value="ABC3_permease_C"/>
</dbReference>
<accession>A0A415PC83</accession>
<dbReference type="GO" id="GO:0005886">
    <property type="term" value="C:plasma membrane"/>
    <property type="evidence" value="ECO:0007669"/>
    <property type="project" value="UniProtKB-SubCell"/>
</dbReference>
<feature type="domain" description="ABC3 transporter permease C-terminal" evidence="12">
    <location>
        <begin position="174"/>
        <end position="295"/>
    </location>
</feature>
<comment type="subcellular location">
    <subcellularLocation>
        <location evidence="1">Cell membrane</location>
        <topology evidence="1">Multi-pass membrane protein</topology>
    </subcellularLocation>
</comment>
<comment type="similarity">
    <text evidence="2 10">Belongs to the ABC-4 integral membrane protein family. FtsX subfamily.</text>
</comment>
<dbReference type="InterPro" id="IPR004513">
    <property type="entry name" value="FtsX"/>
</dbReference>
<feature type="transmembrane region" description="Helical" evidence="11">
    <location>
        <begin position="167"/>
        <end position="188"/>
    </location>
</feature>
<dbReference type="InterPro" id="IPR040690">
    <property type="entry name" value="FtsX_ECD"/>
</dbReference>
<dbReference type="EMBL" id="JAGZMZ010000007">
    <property type="protein sequence ID" value="MBS4883887.1"/>
    <property type="molecule type" value="Genomic_DNA"/>
</dbReference>
<feature type="transmembrane region" description="Helical" evidence="11">
    <location>
        <begin position="225"/>
        <end position="246"/>
    </location>
</feature>
<dbReference type="Pfam" id="PF02687">
    <property type="entry name" value="FtsX"/>
    <property type="match status" value="1"/>
</dbReference>
<dbReference type="Proteomes" id="UP000284868">
    <property type="component" value="Unassembled WGS sequence"/>
</dbReference>
<keyword evidence="9 10" id="KW-0131">Cell cycle</keyword>
<evidence type="ECO:0000259" key="13">
    <source>
        <dbReference type="Pfam" id="PF18075"/>
    </source>
</evidence>
<dbReference type="PANTHER" id="PTHR47755">
    <property type="entry name" value="CELL DIVISION PROTEIN FTSX"/>
    <property type="match status" value="1"/>
</dbReference>
<dbReference type="InterPro" id="IPR058204">
    <property type="entry name" value="FtsX_firmicutes-type"/>
</dbReference>
<proteinExistence type="inferred from homology"/>
<gene>
    <name evidence="14" type="primary">ftsX</name>
    <name evidence="15" type="ORF">DWZ83_06435</name>
    <name evidence="14" type="ORF">KHZ85_03900</name>
</gene>
<comment type="function">
    <text evidence="10">Part of the ABC transporter FtsEX involved in asymmetric cellular division facilitating the initiation of sporulation.</text>
</comment>
<dbReference type="GO" id="GO:0051301">
    <property type="term" value="P:cell division"/>
    <property type="evidence" value="ECO:0007669"/>
    <property type="project" value="UniProtKB-KW"/>
</dbReference>
<dbReference type="PIRSF" id="PIRSF003097">
    <property type="entry name" value="FtsX"/>
    <property type="match status" value="1"/>
</dbReference>
<evidence type="ECO:0000313" key="15">
    <source>
        <dbReference type="EMBL" id="RHM10342.1"/>
    </source>
</evidence>
<sequence length="298" mass="33049">MKNFLKSLPKHFTTAVKNLVRHTAMSFSSASAVTVTLIMMACFMLLAGNISGFTSNVETDLKIRVEIDNIVTEEGIAAMQQQIEAIPGVKSLTFSSKEAEMDILIEENGSVFQRYKNNNPLPNVFIVETQTAKQMKAVTKQLRSLDGVANAEYGGEEIESMVEAFEWVRIGGGIFLLALAFVAVFLISNTIKMTIYTRMTEIKIMRNVGATNWYIKMPFMFEGMLIGMIGAILPMILTAAGYNFIYHGLNGTFISSMFVMQSPHPFATWICLILLASGALVGILGSLHAVNKYLRWNR</sequence>
<dbReference type="EMBL" id="QRPK01000029">
    <property type="protein sequence ID" value="RHM10342.1"/>
    <property type="molecule type" value="Genomic_DNA"/>
</dbReference>
<keyword evidence="7 11" id="KW-1133">Transmembrane helix</keyword>
<dbReference type="Gene3D" id="3.30.70.3040">
    <property type="match status" value="1"/>
</dbReference>
<evidence type="ECO:0000256" key="11">
    <source>
        <dbReference type="SAM" id="Phobius"/>
    </source>
</evidence>
<evidence type="ECO:0000256" key="4">
    <source>
        <dbReference type="ARBA" id="ARBA00022475"/>
    </source>
</evidence>
<evidence type="ECO:0000256" key="10">
    <source>
        <dbReference type="PIRNR" id="PIRNR003097"/>
    </source>
</evidence>
<dbReference type="AlphaFoldDB" id="A0A415PC83"/>
<evidence type="ECO:0000256" key="3">
    <source>
        <dbReference type="ARBA" id="ARBA00021907"/>
    </source>
</evidence>
<dbReference type="GeneID" id="92792830"/>
<feature type="transmembrane region" description="Helical" evidence="11">
    <location>
        <begin position="266"/>
        <end position="290"/>
    </location>
</feature>
<name>A0A415PC83_9FIRM</name>
<evidence type="ECO:0000256" key="9">
    <source>
        <dbReference type="ARBA" id="ARBA00023306"/>
    </source>
</evidence>
<dbReference type="Pfam" id="PF18075">
    <property type="entry name" value="FtsX_ECD"/>
    <property type="match status" value="1"/>
</dbReference>
<dbReference type="PANTHER" id="PTHR47755:SF1">
    <property type="entry name" value="CELL DIVISION PROTEIN FTSX"/>
    <property type="match status" value="1"/>
</dbReference>
<evidence type="ECO:0000313" key="14">
    <source>
        <dbReference type="EMBL" id="MBS4883887.1"/>
    </source>
</evidence>
<reference evidence="14" key="2">
    <citation type="submission" date="2021-02" db="EMBL/GenBank/DDBJ databases">
        <title>Infant gut strain persistence is associated with maternal origin, phylogeny, and functional potential including surface adhesion and iron acquisition.</title>
        <authorList>
            <person name="Lou Y.C."/>
        </authorList>
    </citation>
    <scope>NUCLEOTIDE SEQUENCE</scope>
    <source>
        <strain evidence="14">L3_108_103G1_dasL3_108_103G1_concoct_2</strain>
    </source>
</reference>
<keyword evidence="6 11" id="KW-0812">Transmembrane</keyword>
<keyword evidence="16" id="KW-1185">Reference proteome</keyword>
<organism evidence="15 16">
    <name type="scientific">Amedibacillus dolichus</name>
    <dbReference type="NCBI Taxonomy" id="31971"/>
    <lineage>
        <taxon>Bacteria</taxon>
        <taxon>Bacillati</taxon>
        <taxon>Bacillota</taxon>
        <taxon>Erysipelotrichia</taxon>
        <taxon>Erysipelotrichales</taxon>
        <taxon>Erysipelotrichaceae</taxon>
        <taxon>Amedibacillus</taxon>
    </lineage>
</organism>
<evidence type="ECO:0000259" key="12">
    <source>
        <dbReference type="Pfam" id="PF02687"/>
    </source>
</evidence>
<evidence type="ECO:0000256" key="5">
    <source>
        <dbReference type="ARBA" id="ARBA00022618"/>
    </source>
</evidence>